<comment type="caution">
    <text evidence="2">The sequence shown here is derived from an EMBL/GenBank/DDBJ whole genome shotgun (WGS) entry which is preliminary data.</text>
</comment>
<accession>A0ABP6UC19</accession>
<feature type="region of interest" description="Disordered" evidence="1">
    <location>
        <begin position="1"/>
        <end position="55"/>
    </location>
</feature>
<organism evidence="2 3">
    <name type="scientific">Streptomyces prasinosporus</name>
    <dbReference type="NCBI Taxonomy" id="68256"/>
    <lineage>
        <taxon>Bacteria</taxon>
        <taxon>Bacillati</taxon>
        <taxon>Actinomycetota</taxon>
        <taxon>Actinomycetes</taxon>
        <taxon>Kitasatosporales</taxon>
        <taxon>Streptomycetaceae</taxon>
        <taxon>Streptomyces</taxon>
        <taxon>Streptomyces albogriseolus group</taxon>
    </lineage>
</organism>
<feature type="compositionally biased region" description="Basic and acidic residues" evidence="1">
    <location>
        <begin position="31"/>
        <end position="49"/>
    </location>
</feature>
<proteinExistence type="predicted"/>
<name>A0ABP6UC19_9ACTN</name>
<evidence type="ECO:0000256" key="1">
    <source>
        <dbReference type="SAM" id="MobiDB-lite"/>
    </source>
</evidence>
<gene>
    <name evidence="2" type="ORF">GCM10019016_124060</name>
</gene>
<reference evidence="3" key="1">
    <citation type="journal article" date="2019" name="Int. J. Syst. Evol. Microbiol.">
        <title>The Global Catalogue of Microorganisms (GCM) 10K type strain sequencing project: providing services to taxonomists for standard genome sequencing and annotation.</title>
        <authorList>
            <consortium name="The Broad Institute Genomics Platform"/>
            <consortium name="The Broad Institute Genome Sequencing Center for Infectious Disease"/>
            <person name="Wu L."/>
            <person name="Ma J."/>
        </authorList>
    </citation>
    <scope>NUCLEOTIDE SEQUENCE [LARGE SCALE GENOMIC DNA]</scope>
    <source>
        <strain evidence="3">JCM 4816</strain>
    </source>
</reference>
<sequence>MRHGSAHSGTPSARGGPGREDARLLGGRVARRGEGRARPRGKAARDLRTRPVRGAGNCADNPHGAARFLASMFGACAQEAAAYGEGAAAAPSGHEVPPQRPTLASLRAAV</sequence>
<evidence type="ECO:0000313" key="2">
    <source>
        <dbReference type="EMBL" id="GAA3505293.1"/>
    </source>
</evidence>
<evidence type="ECO:0000313" key="3">
    <source>
        <dbReference type="Proteomes" id="UP001501455"/>
    </source>
</evidence>
<dbReference type="EMBL" id="BAAAXF010000082">
    <property type="protein sequence ID" value="GAA3505293.1"/>
    <property type="molecule type" value="Genomic_DNA"/>
</dbReference>
<keyword evidence="3" id="KW-1185">Reference proteome</keyword>
<dbReference type="Proteomes" id="UP001501455">
    <property type="component" value="Unassembled WGS sequence"/>
</dbReference>
<feature type="region of interest" description="Disordered" evidence="1">
    <location>
        <begin position="89"/>
        <end position="110"/>
    </location>
</feature>
<protein>
    <submittedName>
        <fullName evidence="2">Uncharacterized protein</fullName>
    </submittedName>
</protein>